<feature type="transmembrane region" description="Helical" evidence="8">
    <location>
        <begin position="352"/>
        <end position="371"/>
    </location>
</feature>
<name>A0A5D4JK93_9ACTN</name>
<keyword evidence="5 8" id="KW-1133">Transmembrane helix</keyword>
<proteinExistence type="inferred from homology"/>
<feature type="compositionally biased region" description="Basic and acidic residues" evidence="7">
    <location>
        <begin position="688"/>
        <end position="697"/>
    </location>
</feature>
<evidence type="ECO:0000256" key="5">
    <source>
        <dbReference type="ARBA" id="ARBA00022989"/>
    </source>
</evidence>
<evidence type="ECO:0000256" key="6">
    <source>
        <dbReference type="ARBA" id="ARBA00023136"/>
    </source>
</evidence>
<dbReference type="PROSITE" id="PS50156">
    <property type="entry name" value="SSD"/>
    <property type="match status" value="1"/>
</dbReference>
<evidence type="ECO:0000259" key="9">
    <source>
        <dbReference type="PROSITE" id="PS50156"/>
    </source>
</evidence>
<dbReference type="InterPro" id="IPR050545">
    <property type="entry name" value="Mycobact_MmpL"/>
</dbReference>
<dbReference type="PANTHER" id="PTHR33406:SF6">
    <property type="entry name" value="MEMBRANE PROTEIN YDGH-RELATED"/>
    <property type="match status" value="1"/>
</dbReference>
<feature type="transmembrane region" description="Helical" evidence="8">
    <location>
        <begin position="255"/>
        <end position="286"/>
    </location>
</feature>
<accession>A0A5D4JK93</accession>
<dbReference type="PANTHER" id="PTHR33406">
    <property type="entry name" value="MEMBRANE PROTEIN MJ1562-RELATED"/>
    <property type="match status" value="1"/>
</dbReference>
<evidence type="ECO:0000256" key="1">
    <source>
        <dbReference type="ARBA" id="ARBA00004651"/>
    </source>
</evidence>
<dbReference type="AlphaFoldDB" id="A0A5D4JK93"/>
<evidence type="ECO:0000256" key="7">
    <source>
        <dbReference type="SAM" id="MobiDB-lite"/>
    </source>
</evidence>
<keyword evidence="6 8" id="KW-0472">Membrane</keyword>
<feature type="transmembrane region" description="Helical" evidence="8">
    <location>
        <begin position="190"/>
        <end position="211"/>
    </location>
</feature>
<feature type="transmembrane region" description="Helical" evidence="8">
    <location>
        <begin position="620"/>
        <end position="644"/>
    </location>
</feature>
<dbReference type="InterPro" id="IPR004869">
    <property type="entry name" value="MMPL_dom"/>
</dbReference>
<feature type="domain" description="SSD" evidence="9">
    <location>
        <begin position="191"/>
        <end position="320"/>
    </location>
</feature>
<keyword evidence="4 8" id="KW-0812">Transmembrane</keyword>
<dbReference type="InterPro" id="IPR000731">
    <property type="entry name" value="SSD"/>
</dbReference>
<gene>
    <name evidence="10" type="ORF">FY004_06470</name>
</gene>
<keyword evidence="3" id="KW-1003">Cell membrane</keyword>
<reference evidence="10 11" key="1">
    <citation type="submission" date="2019-08" db="EMBL/GenBank/DDBJ databases">
        <title>Draft genome for granaticin producer strain Streptomyces parvus C05.</title>
        <authorList>
            <person name="Gonzalez-Pimentel J.L."/>
        </authorList>
    </citation>
    <scope>NUCLEOTIDE SEQUENCE [LARGE SCALE GENOMIC DNA]</scope>
    <source>
        <strain evidence="10 11">C05</strain>
    </source>
</reference>
<dbReference type="GO" id="GO:0005886">
    <property type="term" value="C:plasma membrane"/>
    <property type="evidence" value="ECO:0007669"/>
    <property type="project" value="UniProtKB-SubCell"/>
</dbReference>
<dbReference type="SUPFAM" id="SSF82866">
    <property type="entry name" value="Multidrug efflux transporter AcrB transmembrane domain"/>
    <property type="match status" value="2"/>
</dbReference>
<feature type="transmembrane region" description="Helical" evidence="8">
    <location>
        <begin position="298"/>
        <end position="322"/>
    </location>
</feature>
<evidence type="ECO:0000313" key="11">
    <source>
        <dbReference type="Proteomes" id="UP000323242"/>
    </source>
</evidence>
<comment type="subcellular location">
    <subcellularLocation>
        <location evidence="1">Cell membrane</location>
        <topology evidence="1">Multi-pass membrane protein</topology>
    </subcellularLocation>
</comment>
<dbReference type="Proteomes" id="UP000323242">
    <property type="component" value="Unassembled WGS sequence"/>
</dbReference>
<comment type="caution">
    <text evidence="10">The sequence shown here is derived from an EMBL/GenBank/DDBJ whole genome shotgun (WGS) entry which is preliminary data.</text>
</comment>
<feature type="transmembrane region" description="Helical" evidence="8">
    <location>
        <begin position="223"/>
        <end position="243"/>
    </location>
</feature>
<feature type="transmembrane region" description="Helical" evidence="8">
    <location>
        <begin position="519"/>
        <end position="540"/>
    </location>
</feature>
<feature type="transmembrane region" description="Helical" evidence="8">
    <location>
        <begin position="165"/>
        <end position="183"/>
    </location>
</feature>
<evidence type="ECO:0000313" key="10">
    <source>
        <dbReference type="EMBL" id="TYR65354.1"/>
    </source>
</evidence>
<feature type="region of interest" description="Disordered" evidence="7">
    <location>
        <begin position="662"/>
        <end position="724"/>
    </location>
</feature>
<dbReference type="Gene3D" id="1.20.1640.10">
    <property type="entry name" value="Multidrug efflux transporter AcrB transmembrane domain"/>
    <property type="match status" value="2"/>
</dbReference>
<dbReference type="Pfam" id="PF03176">
    <property type="entry name" value="MMPL"/>
    <property type="match status" value="2"/>
</dbReference>
<sequence>MSVVVPRFTRAGALSMLLLWLVLAVATGPYTVRLGEVVRAGPEVQLPVGAESAQVARLLNPSGVAEPLPLAVVWVPRQEGERITPGQELAAREVTARFAGPSLVPVLAEESRALIVVVPAGPVDLRDRLQAVREAASSVGGTTVHLAGPAAAQVDLDEAFAKTDGTLLAVALGGVLVILLLVYRSVLMPLLVIAGALLALAAACAVLYALARSGVLPIDGQTQGIVFVLVVGASTDYALLLTARHREELTWQPDAAAAMAAACRATAPPVLASAGIIACAMMTLTLSDLPSERALGPAVAIAMACCTAVSLSFLPALLVLCGPRTLRPSGGRGTRGARTATSRRSAHRPRRVWVGCLLLLAGGASCAGLLAPSGVPLHQALPPAAPSVAGHEVLTRHFPAGVSSPLTVLAPPASALDVHAQVAATPGVAASSVTRSGTEGKALILATLKDTPDSAGARATVARLRASLAGTGTLVGGQSAQHADLQEASLRGQRLITPLVLIVVLVLLIMLLRCVLLPLLLVVAAGASLFTAFGAAALVLRLVTGNSVTEPAVMLFSFVFLVALGVDYNIFLVHRIRTEALRHGTAAGVRTGLQTTSGVISAAGIILAATFAALTLMPLLYLAQIGCIVAIGVLIDTLLVRLFLVPALIRDLDHRTWWPTLLPGDRPRTGSGPAAGPGPLTRALLDSARTRIEDSPGEKGSVLPEPTRTAVQALPRAASEEPPQ</sequence>
<feature type="transmembrane region" description="Helical" evidence="8">
    <location>
        <begin position="495"/>
        <end position="512"/>
    </location>
</feature>
<evidence type="ECO:0000256" key="3">
    <source>
        <dbReference type="ARBA" id="ARBA00022475"/>
    </source>
</evidence>
<feature type="transmembrane region" description="Helical" evidence="8">
    <location>
        <begin position="593"/>
        <end position="614"/>
    </location>
</feature>
<evidence type="ECO:0000256" key="2">
    <source>
        <dbReference type="ARBA" id="ARBA00010157"/>
    </source>
</evidence>
<evidence type="ECO:0000256" key="4">
    <source>
        <dbReference type="ARBA" id="ARBA00022692"/>
    </source>
</evidence>
<comment type="similarity">
    <text evidence="2">Belongs to the resistance-nodulation-cell division (RND) (TC 2.A.6) family. MmpL subfamily.</text>
</comment>
<organism evidence="10 11">
    <name type="scientific">Streptomyces parvus</name>
    <dbReference type="NCBI Taxonomy" id="66428"/>
    <lineage>
        <taxon>Bacteria</taxon>
        <taxon>Bacillati</taxon>
        <taxon>Actinomycetota</taxon>
        <taxon>Actinomycetes</taxon>
        <taxon>Kitasatosporales</taxon>
        <taxon>Streptomycetaceae</taxon>
        <taxon>Streptomyces</taxon>
    </lineage>
</organism>
<dbReference type="EMBL" id="VSZQ01000024">
    <property type="protein sequence ID" value="TYR65354.1"/>
    <property type="molecule type" value="Genomic_DNA"/>
</dbReference>
<evidence type="ECO:0000256" key="8">
    <source>
        <dbReference type="SAM" id="Phobius"/>
    </source>
</evidence>
<protein>
    <submittedName>
        <fullName evidence="10">MMPL family transporter</fullName>
    </submittedName>
</protein>
<feature type="transmembrane region" description="Helical" evidence="8">
    <location>
        <begin position="552"/>
        <end position="572"/>
    </location>
</feature>
<keyword evidence="11" id="KW-1185">Reference proteome</keyword>